<dbReference type="EMBL" id="UGOY01000001">
    <property type="protein sequence ID" value="STY21496.1"/>
    <property type="molecule type" value="Genomic_DNA"/>
</dbReference>
<evidence type="ECO:0000313" key="2">
    <source>
        <dbReference type="EMBL" id="KTD75410.1"/>
    </source>
</evidence>
<dbReference type="RefSeq" id="WP_058478048.1">
    <property type="nucleotide sequence ID" value="NZ_CAAAIO010000030.1"/>
</dbReference>
<keyword evidence="4" id="KW-1185">Reference proteome</keyword>
<evidence type="ECO:0000313" key="4">
    <source>
        <dbReference type="Proteomes" id="UP000054820"/>
    </source>
</evidence>
<dbReference type="InterPro" id="IPR030887">
    <property type="entry name" value="Beta-barrel_YaiO"/>
</dbReference>
<dbReference type="AlphaFoldDB" id="A0A378L3Y4"/>
<dbReference type="Proteomes" id="UP000054820">
    <property type="component" value="Unassembled WGS sequence"/>
</dbReference>
<organism evidence="3 5">
    <name type="scientific">Legionella steigerwaltii</name>
    <dbReference type="NCBI Taxonomy" id="460"/>
    <lineage>
        <taxon>Bacteria</taxon>
        <taxon>Pseudomonadati</taxon>
        <taxon>Pseudomonadota</taxon>
        <taxon>Gammaproteobacteria</taxon>
        <taxon>Legionellales</taxon>
        <taxon>Legionellaceae</taxon>
        <taxon>Legionella</taxon>
    </lineage>
</organism>
<dbReference type="Proteomes" id="UP000255110">
    <property type="component" value="Unassembled WGS sequence"/>
</dbReference>
<evidence type="ECO:0000313" key="3">
    <source>
        <dbReference type="EMBL" id="STY21496.1"/>
    </source>
</evidence>
<protein>
    <submittedName>
        <fullName evidence="3">TRP containing protein</fullName>
    </submittedName>
</protein>
<feature type="domain" description="YaiO beta-barrel" evidence="1">
    <location>
        <begin position="172"/>
        <end position="343"/>
    </location>
</feature>
<dbReference type="NCBIfam" id="TIGR04390">
    <property type="entry name" value="OMP_YaiO_dom"/>
    <property type="match status" value="1"/>
</dbReference>
<dbReference type="InterPro" id="IPR011990">
    <property type="entry name" value="TPR-like_helical_dom_sf"/>
</dbReference>
<dbReference type="Pfam" id="PF19413">
    <property type="entry name" value="YaiO"/>
    <property type="match status" value="1"/>
</dbReference>
<dbReference type="SUPFAM" id="SSF48452">
    <property type="entry name" value="TPR-like"/>
    <property type="match status" value="1"/>
</dbReference>
<accession>A0A378L3Y4</accession>
<dbReference type="Gene3D" id="1.25.40.10">
    <property type="entry name" value="Tetratricopeptide repeat domain"/>
    <property type="match status" value="1"/>
</dbReference>
<reference evidence="2 4" key="1">
    <citation type="submission" date="2015-11" db="EMBL/GenBank/DDBJ databases">
        <title>Genomic analysis of 38 Legionella species identifies large and diverse effector repertoires.</title>
        <authorList>
            <person name="Burstein D."/>
            <person name="Amaro F."/>
            <person name="Zusman T."/>
            <person name="Lifshitz Z."/>
            <person name="Cohen O."/>
            <person name="Gilbert J.A."/>
            <person name="Pupko T."/>
            <person name="Shuman H.A."/>
            <person name="Segal G."/>
        </authorList>
    </citation>
    <scope>NUCLEOTIDE SEQUENCE [LARGE SCALE GENOMIC DNA]</scope>
    <source>
        <strain evidence="2 4">SC-18-C9</strain>
    </source>
</reference>
<dbReference type="OrthoDB" id="5630779at2"/>
<evidence type="ECO:0000313" key="5">
    <source>
        <dbReference type="Proteomes" id="UP000255110"/>
    </source>
</evidence>
<proteinExistence type="predicted"/>
<dbReference type="EMBL" id="LNYZ01000022">
    <property type="protein sequence ID" value="KTD75410.1"/>
    <property type="molecule type" value="Genomic_DNA"/>
</dbReference>
<reference evidence="3 5" key="2">
    <citation type="submission" date="2018-06" db="EMBL/GenBank/DDBJ databases">
        <authorList>
            <consortium name="Pathogen Informatics"/>
            <person name="Doyle S."/>
        </authorList>
    </citation>
    <scope>NUCLEOTIDE SEQUENCE [LARGE SCALE GENOMIC DNA]</scope>
    <source>
        <strain evidence="3 5">NCTC11991</strain>
    </source>
</reference>
<sequence>MKMVYRITGIVLCLGSFLLSNKIFAVNPTGILTPSVINKSTTTNPKDLRLKKALAQTTNQVQEDSEEAKKIYKERLKKNPNDEDARLLLANYYLSKRRDLTALRVIKEGLRLNPNSVLLLMKLSDVQTYLTAYAPAIATNKKILTLDPNNAYGKQYLSDVNQIIPRYVYGVNEIGFTTDNSYVTGFHQIWDYSSLYYTRDTSYGRFGGRINFAARQGFTAPQYELDFSPVLNRDVSFNLIGTYANQPNLFSDYSYGGQANINLTDTLQFTGGAIYSNIAPTFFMTYIAGLNYAVGNYLLSVTPYYFVPQTNVKSLLMTGVIKRFFTTEDHSLSLTVGIGHSPDLANLTTVDFIIIKNDFANLLYEFPILAHRFVIDLQIGYQRWEFPTGEVNNFYDTLVGFKYRF</sequence>
<evidence type="ECO:0000259" key="1">
    <source>
        <dbReference type="Pfam" id="PF19413"/>
    </source>
</evidence>
<name>A0A378L3Y4_9GAMM</name>
<gene>
    <name evidence="2" type="ORF">Lstg_2505</name>
    <name evidence="3" type="ORF">NCTC11991_00064</name>
</gene>
<dbReference type="STRING" id="460.Lstg_2505"/>